<keyword evidence="2" id="KW-1185">Reference proteome</keyword>
<dbReference type="EMBL" id="CP113865">
    <property type="protein sequence ID" value="WAM33802.1"/>
    <property type="molecule type" value="Genomic_DNA"/>
</dbReference>
<organism evidence="1 2">
    <name type="scientific">Caldicellulosiruptor morganii</name>
    <dbReference type="NCBI Taxonomy" id="1387555"/>
    <lineage>
        <taxon>Bacteria</taxon>
        <taxon>Bacillati</taxon>
        <taxon>Bacillota</taxon>
        <taxon>Bacillota incertae sedis</taxon>
        <taxon>Caldicellulosiruptorales</taxon>
        <taxon>Caldicellulosiruptoraceae</taxon>
        <taxon>Caldicellulosiruptor</taxon>
    </lineage>
</organism>
<dbReference type="RefSeq" id="WP_241765433.1">
    <property type="nucleotide sequence ID" value="NZ_CP113865.1"/>
</dbReference>
<dbReference type="Proteomes" id="UP001164909">
    <property type="component" value="Chromosome"/>
</dbReference>
<reference evidence="1" key="1">
    <citation type="submission" date="2022-12" db="EMBL/GenBank/DDBJ databases">
        <authorList>
            <person name="Bing R.G."/>
            <person name="Willard D.J."/>
            <person name="Manesh M.J.H."/>
            <person name="Laemthong T."/>
            <person name="Crosby J.R."/>
            <person name="Kelly R.M."/>
        </authorList>
    </citation>
    <scope>NUCLEOTIDE SEQUENCE</scope>
    <source>
        <strain evidence="1">DSM 8990</strain>
    </source>
</reference>
<evidence type="ECO:0000313" key="1">
    <source>
        <dbReference type="EMBL" id="WAM33802.1"/>
    </source>
</evidence>
<evidence type="ECO:0000313" key="2">
    <source>
        <dbReference type="Proteomes" id="UP001164909"/>
    </source>
</evidence>
<gene>
    <name evidence="1" type="ORF">OTK00_002345</name>
</gene>
<protein>
    <submittedName>
        <fullName evidence="1">Uncharacterized protein</fullName>
    </submittedName>
</protein>
<proteinExistence type="predicted"/>
<dbReference type="NCBIfam" id="NF047340">
    <property type="entry name" value="Athe_2463_dom"/>
    <property type="match status" value="1"/>
</dbReference>
<sequence length="507" mass="55225">MADNFTKAQPGFKQVSNGYFWASLQSDGYYHLSSPGTGVRGYFRYWGFSQTGSVQSDKEFPSDRDEYAPVTSGTKIIYKPWTNSVARQICAVAESYNPNNVDPKAITQTWQSLSRFVDMKGQTLADAINIAQTQSGSKINSASMLADYAMISNATSVAGAQVVLVLQEPDGWVHYRTYDGIPDKAKPQVTTDTIGYKVASDSYLVKTSDGKLKYDPATNQDPVLYVDITGKMIDNYNSGSSKLYFKAFNYTRDDVTQYAVVIDSVKVIKKGTDNKDKVTTLNLNIVGKDLEAAPRRSDDFMNITASSIGVKIPRSYLQYGQGDATDVPITVEITGHTKVNFNKGTPAEGSTKSVTAQIVIQPSLPAPKMDSLSPIPAQTEVTIGQNNTYTPSSLNFMLSGKASVSNLPASAQITKWEFDISGNGTTKPTMTVTTSSPTANIDTNHSSAKFNNIDPKSLSYNSQGKATINFAARARYYAKINGVEYPSAWSTSKNAQATVTLRLMSKF</sequence>
<accession>A0ABY7BNA8</accession>
<name>A0ABY7BNA8_9FIRM</name>